<feature type="signal peptide" evidence="8">
    <location>
        <begin position="1"/>
        <end position="23"/>
    </location>
</feature>
<feature type="chain" id="PRO_5017804517" description="TEP1-F" evidence="8">
    <location>
        <begin position="24"/>
        <end position="1332"/>
    </location>
</feature>
<dbReference type="Pfam" id="PF07703">
    <property type="entry name" value="A2M_BRD"/>
    <property type="match status" value="1"/>
</dbReference>
<feature type="domain" description="Alpha-2-macroglobulin bait region" evidence="9">
    <location>
        <begin position="443"/>
        <end position="578"/>
    </location>
</feature>
<evidence type="ECO:0000256" key="7">
    <source>
        <dbReference type="ARBA" id="ARBA00078071"/>
    </source>
</evidence>
<dbReference type="Gene3D" id="2.60.40.1930">
    <property type="match status" value="1"/>
</dbReference>
<evidence type="ECO:0000256" key="4">
    <source>
        <dbReference type="ARBA" id="ARBA00023180"/>
    </source>
</evidence>
<dbReference type="STRING" id="112268.A0A3F2Z151"/>
<dbReference type="GO" id="GO:0005615">
    <property type="term" value="C:extracellular space"/>
    <property type="evidence" value="ECO:0007669"/>
    <property type="project" value="InterPro"/>
</dbReference>
<evidence type="ECO:0000256" key="1">
    <source>
        <dbReference type="ARBA" id="ARBA00022729"/>
    </source>
</evidence>
<dbReference type="PANTHER" id="PTHR11412:SF136">
    <property type="entry name" value="CD109 ANTIGEN"/>
    <property type="match status" value="1"/>
</dbReference>
<dbReference type="InterPro" id="IPR011626">
    <property type="entry name" value="Alpha-macroglobulin_TED"/>
</dbReference>
<sequence length="1332" mass="150096">MAMMRLMFLVLSLAWVIPRDCAGQRYAVLAPYTVRPHTTYDLVVTNLEPTEQKFLFEIVNANETIVGTSSVTVSPYNLQKVQMPLEGLENRNYKLNVWKDKKQALINATDLEYFDRSYLVLFQTDKPAYKPGDKVQFRVVFLLPNAYPVVKTALPSIFITDPEKFRIKQWTNASLTSGVFEGSFQLAEYTTVGLWTISATLNQQHYKDVFRVEEYTLPLFKIQIQPMPKSYFHCENAEMVMKVIASFANGCPVRGNATIVVRANYNNYLTRTTEVARREIPIDGVADVTFRTDIVAKNCDDESNVWFDVTVTERSTGVSYNVTTAMKVRNTADARMEVLDRHDAFYPGFPMRLKVKLTTLDAQPLANQSVTVMYKVQDDPDRDIDTVTPITIRKQTNRNGIFKFMVNTTLETVEVNVDAIYNNQTFPLVFAYPKYKNRNVEYLVADARKAYYVINDNITLDVYSNVAIQRIYYIGYCSGIVCVNGVQESANPVRNHLLTLTSKPVMKPRMTVLLFTVMEDGKTLSTTIVIRILTNNNTPLNITSPPKKKNAREAVFNIIAESDAYVGLLGVDERVLQRTTANNDITQLKLEAAIRSDMDATGVTQFAYDSFASVGVTLLSDGYLPSVGLVPHWFGELERSGKISDDEYDWREDFPETWIWQSLKVSNGQETFMKTLPDTITTWVVNGFSVGPVNGMQILKQPLQITWNKTIFAQLYMPPSIKRLEQVTVHCLVHNHGKATKVLLEVNSMPNATTLFLTKGATVTVPVVLHSAEVGKLAVEVVLRKPNGDVIDVLRQTISVRPEGLMKTVEDMRFLVFPKPSQMHFNLSLPVIEEVGSMSSEVVTLSVIGTFLNLDSFDLEQMVKSSHGNGEENLLFLQTTMAVYEYLRKVNHLSAVTKEKFHSYMEVAYQQLLRYRMQDGSYSMFASLYECGGVWFTASTVESLRKLSRYIAVDNTLLTDGLDWLEQQSESDGSFTESCTIVHPHLQRTGGKELSLASSVLFAFLGGDRDERYGQLVNKTLALLRSAPSEDVYLLAKRSYLLALMDHPDSAEMIEKLNKKAVTDANYRYWRVLNREPMATATLRDQETTAYALLANIKRNTIDQPDMIRVAQWLQKHSFAGNRYVPSLERIIALEALSMIAGKIPTPVPNINLEAKGFNLTVNSTNQQLFQSVILPNNVRSVRVTAKGSGLALVKLSYRYSPSNVSANIGNGSSNSIAQKKLINVKTSVEENKFSVQMCPNDQSHSNVMKVIMIPPTGCEIDEQGASYDNTTMSSVLLESRTHLELVWKGESKSNVCHTITTNCPWLHENTTQGIMYILSFDTKIVEDVQSY</sequence>
<keyword evidence="1 8" id="KW-0732">Signal</keyword>
<keyword evidence="3" id="KW-0882">Thioester bond</keyword>
<evidence type="ECO:0000256" key="2">
    <source>
        <dbReference type="ARBA" id="ARBA00022859"/>
    </source>
</evidence>
<keyword evidence="2" id="KW-0391">Immunity</keyword>
<dbReference type="Proteomes" id="UP000075920">
    <property type="component" value="Unassembled WGS sequence"/>
</dbReference>
<dbReference type="InterPro" id="IPR001599">
    <property type="entry name" value="Macroglobln_a2"/>
</dbReference>
<proteinExistence type="predicted"/>
<protein>
    <recommendedName>
        <fullName evidence="7">TEP1-F</fullName>
    </recommendedName>
</protein>
<evidence type="ECO:0000256" key="8">
    <source>
        <dbReference type="SAM" id="SignalP"/>
    </source>
</evidence>
<dbReference type="InterPro" id="IPR050473">
    <property type="entry name" value="A2M/Complement_sys"/>
</dbReference>
<dbReference type="Gene3D" id="2.60.40.1940">
    <property type="match status" value="1"/>
</dbReference>
<evidence type="ECO:0000259" key="10">
    <source>
        <dbReference type="SMART" id="SM01360"/>
    </source>
</evidence>
<accession>A0A3F2Z151</accession>
<evidence type="ECO:0000256" key="3">
    <source>
        <dbReference type="ARBA" id="ARBA00022966"/>
    </source>
</evidence>
<dbReference type="SMART" id="SM01360">
    <property type="entry name" value="A2M"/>
    <property type="match status" value="1"/>
</dbReference>
<evidence type="ECO:0000256" key="6">
    <source>
        <dbReference type="ARBA" id="ARBA00063781"/>
    </source>
</evidence>
<dbReference type="GO" id="GO:0002376">
    <property type="term" value="P:immune system process"/>
    <property type="evidence" value="ECO:0007669"/>
    <property type="project" value="UniProtKB-KW"/>
</dbReference>
<dbReference type="Gene3D" id="2.60.40.10">
    <property type="entry name" value="Immunoglobulins"/>
    <property type="match status" value="2"/>
</dbReference>
<dbReference type="SUPFAM" id="SSF48239">
    <property type="entry name" value="Terpenoid cyclases/Protein prenyltransferases"/>
    <property type="match status" value="1"/>
</dbReference>
<dbReference type="Pfam" id="PF07678">
    <property type="entry name" value="TED_complement"/>
    <property type="match status" value="1"/>
</dbReference>
<dbReference type="Gene3D" id="2.20.130.20">
    <property type="match status" value="1"/>
</dbReference>
<dbReference type="Pfam" id="PF17791">
    <property type="entry name" value="MG3"/>
    <property type="match status" value="1"/>
</dbReference>
<dbReference type="InterPro" id="IPR008930">
    <property type="entry name" value="Terpenoid_cyclase/PrenylTrfase"/>
</dbReference>
<dbReference type="Gene3D" id="2.60.120.1540">
    <property type="match status" value="1"/>
</dbReference>
<evidence type="ECO:0000313" key="11">
    <source>
        <dbReference type="EnsemblMetazoa" id="AMIN016201-PA"/>
    </source>
</evidence>
<reference evidence="12" key="1">
    <citation type="submission" date="2013-03" db="EMBL/GenBank/DDBJ databases">
        <title>The Genome Sequence of Anopheles minimus MINIMUS1.</title>
        <authorList>
            <consortium name="The Broad Institute Genomics Platform"/>
            <person name="Neafsey D.E."/>
            <person name="Walton C."/>
            <person name="Walker B."/>
            <person name="Young S.K."/>
            <person name="Zeng Q."/>
            <person name="Gargeya S."/>
            <person name="Fitzgerald M."/>
            <person name="Haas B."/>
            <person name="Abouelleil A."/>
            <person name="Allen A.W."/>
            <person name="Alvarado L."/>
            <person name="Arachchi H.M."/>
            <person name="Berlin A.M."/>
            <person name="Chapman S.B."/>
            <person name="Gainer-Dewar J."/>
            <person name="Goldberg J."/>
            <person name="Griggs A."/>
            <person name="Gujja S."/>
            <person name="Hansen M."/>
            <person name="Howarth C."/>
            <person name="Imamovic A."/>
            <person name="Ireland A."/>
            <person name="Larimer J."/>
            <person name="McCowan C."/>
            <person name="Murphy C."/>
            <person name="Pearson M."/>
            <person name="Poon T.W."/>
            <person name="Priest M."/>
            <person name="Roberts A."/>
            <person name="Saif S."/>
            <person name="Shea T."/>
            <person name="Sisk P."/>
            <person name="Sykes S."/>
            <person name="Wortman J."/>
            <person name="Nusbaum C."/>
            <person name="Birren B."/>
        </authorList>
    </citation>
    <scope>NUCLEOTIDE SEQUENCE [LARGE SCALE GENOMIC DNA]</scope>
    <source>
        <strain evidence="12">MINIMUS1</strain>
    </source>
</reference>
<organism evidence="11 12">
    <name type="scientific">Anopheles minimus</name>
    <dbReference type="NCBI Taxonomy" id="112268"/>
    <lineage>
        <taxon>Eukaryota</taxon>
        <taxon>Metazoa</taxon>
        <taxon>Ecdysozoa</taxon>
        <taxon>Arthropoda</taxon>
        <taxon>Hexapoda</taxon>
        <taxon>Insecta</taxon>
        <taxon>Pterygota</taxon>
        <taxon>Neoptera</taxon>
        <taxon>Endopterygota</taxon>
        <taxon>Diptera</taxon>
        <taxon>Nematocera</taxon>
        <taxon>Culicoidea</taxon>
        <taxon>Culicidae</taxon>
        <taxon>Anophelinae</taxon>
        <taxon>Anopheles</taxon>
    </lineage>
</organism>
<comment type="function">
    <text evidence="5">Binds covalently through a thioester bond to the pathogen surface resulting in pathogen clearance.</text>
</comment>
<dbReference type="Gene3D" id="2.60.40.2950">
    <property type="match status" value="1"/>
</dbReference>
<dbReference type="FunFam" id="2.60.40.1930:FF:000001">
    <property type="entry name" value="CD109 isoform 3"/>
    <property type="match status" value="1"/>
</dbReference>
<dbReference type="VEuPathDB" id="VectorBase:AMIN016201"/>
<dbReference type="Pfam" id="PF01835">
    <property type="entry name" value="MG2"/>
    <property type="match status" value="1"/>
</dbReference>
<name>A0A3F2Z151_9DIPT</name>
<evidence type="ECO:0000256" key="5">
    <source>
        <dbReference type="ARBA" id="ARBA00057615"/>
    </source>
</evidence>
<comment type="subunit">
    <text evidence="6">Heterodimer of a TEP1-N chain and an TEP1-C chain non-covalently linked. Forms a complex composed of TEP1-N and TEP1-C heterodimer, LRIM1 and APL1C; the interaction stabilizes TEP1-N and TEP1-C heterodimer, prevents its binding to tissues while circulating in the hemolymph and protects the thioester bond from hydrolysis. Mature TEP1 and to a lesser extent full-length TEP1 interact with SPCLIP1; the interaction is induced by microbial infection.</text>
</comment>
<keyword evidence="4" id="KW-0325">Glycoprotein</keyword>
<feature type="domain" description="Alpha-2-macroglobulin" evidence="10">
    <location>
        <begin position="657"/>
        <end position="746"/>
    </location>
</feature>
<reference evidence="11" key="2">
    <citation type="submission" date="2020-05" db="UniProtKB">
        <authorList>
            <consortium name="EnsemblMetazoa"/>
        </authorList>
    </citation>
    <scope>IDENTIFICATION</scope>
    <source>
        <strain evidence="11">MINIMUS1</strain>
    </source>
</reference>
<dbReference type="InterPro" id="IPR013783">
    <property type="entry name" value="Ig-like_fold"/>
</dbReference>
<dbReference type="InterPro" id="IPR041555">
    <property type="entry name" value="MG3"/>
</dbReference>
<dbReference type="GO" id="GO:0004866">
    <property type="term" value="F:endopeptidase inhibitor activity"/>
    <property type="evidence" value="ECO:0007669"/>
    <property type="project" value="InterPro"/>
</dbReference>
<evidence type="ECO:0000259" key="9">
    <source>
        <dbReference type="SMART" id="SM01359"/>
    </source>
</evidence>
<dbReference type="SMART" id="SM01359">
    <property type="entry name" value="A2M_N_2"/>
    <property type="match status" value="1"/>
</dbReference>
<dbReference type="Pfam" id="PF00207">
    <property type="entry name" value="A2M"/>
    <property type="match status" value="1"/>
</dbReference>
<dbReference type="EnsemblMetazoa" id="AMIN016201-RA">
    <property type="protein sequence ID" value="AMIN016201-PA"/>
    <property type="gene ID" value="AMIN016201"/>
</dbReference>
<dbReference type="Gene3D" id="1.50.10.20">
    <property type="match status" value="1"/>
</dbReference>
<dbReference type="InterPro" id="IPR011625">
    <property type="entry name" value="A2M_N_BRD"/>
</dbReference>
<evidence type="ECO:0000313" key="12">
    <source>
        <dbReference type="Proteomes" id="UP000075920"/>
    </source>
</evidence>
<dbReference type="PANTHER" id="PTHR11412">
    <property type="entry name" value="MACROGLOBULIN / COMPLEMENT"/>
    <property type="match status" value="1"/>
</dbReference>
<keyword evidence="12" id="KW-1185">Reference proteome</keyword>
<dbReference type="InterPro" id="IPR002890">
    <property type="entry name" value="MG2"/>
</dbReference>